<accession>A0A7G5XCF9</accession>
<dbReference type="PROSITE" id="PS51257">
    <property type="entry name" value="PROKAR_LIPOPROTEIN"/>
    <property type="match status" value="1"/>
</dbReference>
<dbReference type="EMBL" id="CP060007">
    <property type="protein sequence ID" value="QNA43162.1"/>
    <property type="molecule type" value="Genomic_DNA"/>
</dbReference>
<evidence type="ECO:0000313" key="2">
    <source>
        <dbReference type="Proteomes" id="UP000515344"/>
    </source>
</evidence>
<sequence length="201" mass="22809">MKQIFHKQQHKALPNPFLFMILLLAIFSAGSCSKEASIKSDPLQKELSMSKTSMLIPGAMLTNYSGLNATTLWELQQARAATAKYRDIKNAVKDGYVDIDVVRQNMGYHFLKMDNLDATFDFRKPEILVYNKMENGSMQLVAVEYAVPIPLSPNNAPAGFTGANDVWKYDTDFNLWLLHAWVWYHNPEGVFNPTNSLVHLH</sequence>
<dbReference type="KEGG" id="lacs:H4075_13850"/>
<gene>
    <name evidence="1" type="ORF">H4075_13850</name>
</gene>
<reference evidence="2" key="1">
    <citation type="submission" date="2020-08" db="EMBL/GenBank/DDBJ databases">
        <title>Lacibacter sp. S13-6-6 genome sequencing.</title>
        <authorList>
            <person name="Jin L."/>
        </authorList>
    </citation>
    <scope>NUCLEOTIDE SEQUENCE [LARGE SCALE GENOMIC DNA]</scope>
    <source>
        <strain evidence="2">S13-6-6</strain>
    </source>
</reference>
<dbReference type="AlphaFoldDB" id="A0A7G5XCF9"/>
<protein>
    <submittedName>
        <fullName evidence="1">Uncharacterized protein</fullName>
    </submittedName>
</protein>
<keyword evidence="2" id="KW-1185">Reference proteome</keyword>
<evidence type="ECO:0000313" key="1">
    <source>
        <dbReference type="EMBL" id="QNA43162.1"/>
    </source>
</evidence>
<name>A0A7G5XCF9_9BACT</name>
<dbReference type="RefSeq" id="WP_182801427.1">
    <property type="nucleotide sequence ID" value="NZ_CP060007.1"/>
</dbReference>
<dbReference type="Proteomes" id="UP000515344">
    <property type="component" value="Chromosome"/>
</dbReference>
<organism evidence="1 2">
    <name type="scientific">Lacibacter sediminis</name>
    <dbReference type="NCBI Taxonomy" id="2760713"/>
    <lineage>
        <taxon>Bacteria</taxon>
        <taxon>Pseudomonadati</taxon>
        <taxon>Bacteroidota</taxon>
        <taxon>Chitinophagia</taxon>
        <taxon>Chitinophagales</taxon>
        <taxon>Chitinophagaceae</taxon>
        <taxon>Lacibacter</taxon>
    </lineage>
</organism>
<proteinExistence type="predicted"/>